<dbReference type="Proteomes" id="UP000244855">
    <property type="component" value="Unassembled WGS sequence"/>
</dbReference>
<organism evidence="2 3">
    <name type="scientific">Periconia macrospinosa</name>
    <dbReference type="NCBI Taxonomy" id="97972"/>
    <lineage>
        <taxon>Eukaryota</taxon>
        <taxon>Fungi</taxon>
        <taxon>Dikarya</taxon>
        <taxon>Ascomycota</taxon>
        <taxon>Pezizomycotina</taxon>
        <taxon>Dothideomycetes</taxon>
        <taxon>Pleosporomycetidae</taxon>
        <taxon>Pleosporales</taxon>
        <taxon>Massarineae</taxon>
        <taxon>Periconiaceae</taxon>
        <taxon>Periconia</taxon>
    </lineage>
</organism>
<evidence type="ECO:0000313" key="3">
    <source>
        <dbReference type="Proteomes" id="UP000244855"/>
    </source>
</evidence>
<evidence type="ECO:0000256" key="1">
    <source>
        <dbReference type="SAM" id="Phobius"/>
    </source>
</evidence>
<feature type="transmembrane region" description="Helical" evidence="1">
    <location>
        <begin position="32"/>
        <end position="53"/>
    </location>
</feature>
<name>A0A2V1D441_9PLEO</name>
<proteinExistence type="predicted"/>
<keyword evidence="1" id="KW-1133">Transmembrane helix</keyword>
<dbReference type="EMBL" id="KZ805649">
    <property type="protein sequence ID" value="PVH92772.1"/>
    <property type="molecule type" value="Genomic_DNA"/>
</dbReference>
<feature type="non-terminal residue" evidence="2">
    <location>
        <position position="1"/>
    </location>
</feature>
<keyword evidence="3" id="KW-1185">Reference proteome</keyword>
<dbReference type="AlphaFoldDB" id="A0A2V1D441"/>
<accession>A0A2V1D441</accession>
<evidence type="ECO:0000313" key="2">
    <source>
        <dbReference type="EMBL" id="PVH92772.1"/>
    </source>
</evidence>
<protein>
    <submittedName>
        <fullName evidence="2">Uncharacterized protein</fullName>
    </submittedName>
</protein>
<gene>
    <name evidence="2" type="ORF">DM02DRAFT_542925</name>
</gene>
<reference evidence="2 3" key="1">
    <citation type="journal article" date="2018" name="Sci. Rep.">
        <title>Comparative genomics provides insights into the lifestyle and reveals functional heterogeneity of dark septate endophytic fungi.</title>
        <authorList>
            <person name="Knapp D.G."/>
            <person name="Nemeth J.B."/>
            <person name="Barry K."/>
            <person name="Hainaut M."/>
            <person name="Henrissat B."/>
            <person name="Johnson J."/>
            <person name="Kuo A."/>
            <person name="Lim J.H.P."/>
            <person name="Lipzen A."/>
            <person name="Nolan M."/>
            <person name="Ohm R.A."/>
            <person name="Tamas L."/>
            <person name="Grigoriev I.V."/>
            <person name="Spatafora J.W."/>
            <person name="Nagy L.G."/>
            <person name="Kovacs G.M."/>
        </authorList>
    </citation>
    <scope>NUCLEOTIDE SEQUENCE [LARGE SCALE GENOMIC DNA]</scope>
    <source>
        <strain evidence="2 3">DSE2036</strain>
    </source>
</reference>
<keyword evidence="1" id="KW-0812">Transmembrane</keyword>
<keyword evidence="1" id="KW-0472">Membrane</keyword>
<sequence>LNKVKFITIIDVIITFNKVYIKKSRLVNSNKYKIVFFIYYSFYKYLVIPFRLYNIPNTF</sequence>